<evidence type="ECO:0000313" key="2">
    <source>
        <dbReference type="Proteomes" id="UP001165586"/>
    </source>
</evidence>
<sequence>SLKGQDADQLAEIFAFDNGGREIRDMLVLQSKCDPKNFDAIYTSLGTILARKFAETWNSYATIIQNGYIPQGMKTIREDYDSAVKGQVTAFDANDFKDDHNTITKNGLVRTETTTDKLSLSQFVTLRSIMFEDIRRQILKTTI</sequence>
<feature type="non-terminal residue" evidence="1">
    <location>
        <position position="1"/>
    </location>
</feature>
<comment type="caution">
    <text evidence="1">The sequence shown here is derived from an EMBL/GenBank/DDBJ whole genome shotgun (WGS) entry which is preliminary data.</text>
</comment>
<proteinExistence type="predicted"/>
<dbReference type="RefSeq" id="WP_259542797.1">
    <property type="nucleotide sequence ID" value="NZ_JANLCJ010000130.1"/>
</dbReference>
<dbReference type="EMBL" id="JANLCJ010000130">
    <property type="protein sequence ID" value="MCS5736713.1"/>
    <property type="molecule type" value="Genomic_DNA"/>
</dbReference>
<name>A0ABT2H9U2_9MICO</name>
<gene>
    <name evidence="1" type="ORF">N1032_23565</name>
</gene>
<accession>A0ABT2H9U2</accession>
<reference evidence="1" key="1">
    <citation type="submission" date="2022-08" db="EMBL/GenBank/DDBJ databases">
        <authorList>
            <person name="Deng Y."/>
            <person name="Han X.-F."/>
            <person name="Zhang Y.-Q."/>
        </authorList>
    </citation>
    <scope>NUCLEOTIDE SEQUENCE</scope>
    <source>
        <strain evidence="1">CPCC 203386</strain>
    </source>
</reference>
<protein>
    <recommendedName>
        <fullName evidence="3">Annexin</fullName>
    </recommendedName>
</protein>
<organism evidence="1 2">
    <name type="scientific">Herbiconiux daphne</name>
    <dbReference type="NCBI Taxonomy" id="2970914"/>
    <lineage>
        <taxon>Bacteria</taxon>
        <taxon>Bacillati</taxon>
        <taxon>Actinomycetota</taxon>
        <taxon>Actinomycetes</taxon>
        <taxon>Micrococcales</taxon>
        <taxon>Microbacteriaceae</taxon>
        <taxon>Herbiconiux</taxon>
    </lineage>
</organism>
<dbReference type="Proteomes" id="UP001165586">
    <property type="component" value="Unassembled WGS sequence"/>
</dbReference>
<keyword evidence="2" id="KW-1185">Reference proteome</keyword>
<evidence type="ECO:0000313" key="1">
    <source>
        <dbReference type="EMBL" id="MCS5736713.1"/>
    </source>
</evidence>
<evidence type="ECO:0008006" key="3">
    <source>
        <dbReference type="Google" id="ProtNLM"/>
    </source>
</evidence>